<evidence type="ECO:0000256" key="3">
    <source>
        <dbReference type="ARBA" id="ARBA00023242"/>
    </source>
</evidence>
<name>U5EIB1_9DIPT</name>
<feature type="region of interest" description="Disordered" evidence="5">
    <location>
        <begin position="398"/>
        <end position="585"/>
    </location>
</feature>
<accession>U5EIB1</accession>
<dbReference type="Gene3D" id="1.10.30.10">
    <property type="entry name" value="High mobility group box domain"/>
    <property type="match status" value="1"/>
</dbReference>
<dbReference type="PANTHER" id="PTHR46318">
    <property type="entry name" value="UPSTREAM BINDING TRANSCRIPTION FACTOR"/>
    <property type="match status" value="1"/>
</dbReference>
<evidence type="ECO:0000313" key="7">
    <source>
        <dbReference type="EMBL" id="JAB57172.1"/>
    </source>
</evidence>
<protein>
    <submittedName>
        <fullName evidence="7">Putative histone h1</fullName>
    </submittedName>
</protein>
<dbReference type="PROSITE" id="PS50118">
    <property type="entry name" value="HMG_BOX_2"/>
    <property type="match status" value="1"/>
</dbReference>
<dbReference type="CDD" id="cd00084">
    <property type="entry name" value="HMG-box_SF"/>
    <property type="match status" value="1"/>
</dbReference>
<dbReference type="PANTHER" id="PTHR46318:SF3">
    <property type="entry name" value="UPSTREAM BINDING TRANSCRIPTION FACTOR"/>
    <property type="match status" value="1"/>
</dbReference>
<feature type="region of interest" description="Disordered" evidence="5">
    <location>
        <begin position="645"/>
        <end position="670"/>
    </location>
</feature>
<keyword evidence="3 4" id="KW-0539">Nucleus</keyword>
<dbReference type="SMART" id="SM00398">
    <property type="entry name" value="HMG"/>
    <property type="match status" value="2"/>
</dbReference>
<evidence type="ECO:0000256" key="2">
    <source>
        <dbReference type="ARBA" id="ARBA00023125"/>
    </source>
</evidence>
<evidence type="ECO:0000259" key="6">
    <source>
        <dbReference type="PROSITE" id="PS50118"/>
    </source>
</evidence>
<sequence length="670" mass="78557">MRQRSFSVYEPNEKDYAGKLSGKYQEGDEDDGSNSEDNAENEQIKTNLSDEDYMELFKRVKESLVYNDMMTWATRLKRVDFEKLKFNNYSAKTLEIAFKEKIEKCRKYRLLAEVIEEAERNYKKGAHIKIEKRAPSAYNLFFKDNYERLKQKGLKSTEIVKQIAAEYGSLSPKKKEIYKQKANDELDKIRKNIQNYVAEHPLMKDVFKGRKIKPKPVKIPKEKAQRKTHKSPLELYCEHKLSKKPDIDKQRLREKWDMLAKKDKIKYILKAFANFAEDDSKKLNVNKDELKLWEKHHNKPEIYSNVFLYYKSLNDKKFPNLSDKEKHDKIIQMWKLLPNEEKSKLKLDFKEYKNNFADHYKSYVERLPEYFHESEMKKFEDLMKNRKVDDSFNFVTPTKKPKWSKSKQPENDEPCSSNQVKKKNSISESEKTDSESKNSDVEEIRKSPVKAKSLFKQMSQLSDSTDSDHKRKKSKRPAEPVRTDSDNDASDKEDLIHIKITPNANNSESQPKKKKKKHSHEKEEMNSPKVQEIEYEIFSSPSSVPPKKRKLNITEVSPAVAKQPKKEKTTNEILLSPKAPPKPPANMFDYFVQNVYSGKPSRAKKAFENLSTEERQSLAAEHKKAKENYIDNLELYLQRKNGNRLSDYSPAKIQPKEQISDDSSSGSDSD</sequence>
<dbReference type="GO" id="GO:0003677">
    <property type="term" value="F:DNA binding"/>
    <property type="evidence" value="ECO:0007669"/>
    <property type="project" value="UniProtKB-UniRule"/>
</dbReference>
<proteinExistence type="evidence at transcript level"/>
<feature type="domain" description="HMG box" evidence="6">
    <location>
        <begin position="131"/>
        <end position="197"/>
    </location>
</feature>
<reference evidence="7" key="1">
    <citation type="journal article" date="2014" name="Insect Biochem. Mol. Biol.">
        <title>An insight into the sialome of the frog biting fly, Corethrella appendiculata.</title>
        <authorList>
            <person name="Ribeiro J.M.C."/>
            <person name="Chagas A.C."/>
            <person name="Pham V.M."/>
            <person name="Lounibos L.P."/>
            <person name="Calvo E."/>
        </authorList>
    </citation>
    <scope>NUCLEOTIDE SEQUENCE</scope>
    <source>
        <tissue evidence="7">Salivary glands</tissue>
    </source>
</reference>
<dbReference type="AlphaFoldDB" id="U5EIB1"/>
<evidence type="ECO:0000256" key="4">
    <source>
        <dbReference type="PROSITE-ProRule" id="PRU00267"/>
    </source>
</evidence>
<evidence type="ECO:0000256" key="5">
    <source>
        <dbReference type="SAM" id="MobiDB-lite"/>
    </source>
</evidence>
<dbReference type="InterPro" id="IPR036910">
    <property type="entry name" value="HMG_box_dom_sf"/>
</dbReference>
<dbReference type="InterPro" id="IPR009071">
    <property type="entry name" value="HMG_box_dom"/>
</dbReference>
<keyword evidence="2 4" id="KW-0238">DNA-binding</keyword>
<feature type="compositionally biased region" description="Acidic residues" evidence="5">
    <location>
        <begin position="27"/>
        <end position="40"/>
    </location>
</feature>
<dbReference type="SUPFAM" id="SSF47095">
    <property type="entry name" value="HMG-box"/>
    <property type="match status" value="3"/>
</dbReference>
<dbReference type="GO" id="GO:0005634">
    <property type="term" value="C:nucleus"/>
    <property type="evidence" value="ECO:0007669"/>
    <property type="project" value="UniProtKB-SubCell"/>
</dbReference>
<feature type="region of interest" description="Disordered" evidence="5">
    <location>
        <begin position="1"/>
        <end position="45"/>
    </location>
</feature>
<feature type="compositionally biased region" description="Low complexity" evidence="5">
    <location>
        <begin position="661"/>
        <end position="670"/>
    </location>
</feature>
<feature type="compositionally biased region" description="Basic and acidic residues" evidence="5">
    <location>
        <begin position="428"/>
        <end position="446"/>
    </location>
</feature>
<dbReference type="Pfam" id="PF00505">
    <property type="entry name" value="HMG_box"/>
    <property type="match status" value="1"/>
</dbReference>
<comment type="subcellular location">
    <subcellularLocation>
        <location evidence="1">Nucleus</location>
    </subcellularLocation>
</comment>
<feature type="DNA-binding region" description="HMG box" evidence="4">
    <location>
        <begin position="131"/>
        <end position="197"/>
    </location>
</feature>
<evidence type="ECO:0000256" key="1">
    <source>
        <dbReference type="ARBA" id="ARBA00004123"/>
    </source>
</evidence>
<dbReference type="InterPro" id="IPR051762">
    <property type="entry name" value="UBF1"/>
</dbReference>
<organism evidence="7">
    <name type="scientific">Corethrella appendiculata</name>
    <dbReference type="NCBI Taxonomy" id="1370023"/>
    <lineage>
        <taxon>Eukaryota</taxon>
        <taxon>Metazoa</taxon>
        <taxon>Ecdysozoa</taxon>
        <taxon>Arthropoda</taxon>
        <taxon>Hexapoda</taxon>
        <taxon>Insecta</taxon>
        <taxon>Pterygota</taxon>
        <taxon>Neoptera</taxon>
        <taxon>Endopterygota</taxon>
        <taxon>Diptera</taxon>
        <taxon>Nematocera</taxon>
        <taxon>Culicoidea</taxon>
        <taxon>Chaoboridae</taxon>
        <taxon>Corethrella</taxon>
    </lineage>
</organism>
<dbReference type="EMBL" id="GANO01002699">
    <property type="protein sequence ID" value="JAB57172.1"/>
    <property type="molecule type" value="mRNA"/>
</dbReference>
<feature type="compositionally biased region" description="Basic and acidic residues" evidence="5">
    <location>
        <begin position="476"/>
        <end position="497"/>
    </location>
</feature>